<name>W2CHL0_9BACT</name>
<protein>
    <recommendedName>
        <fullName evidence="3">Integrase catalytic domain-containing protein</fullName>
    </recommendedName>
</protein>
<sequence length="665" mass="76561">MIDGVPALTVNDWCQSGLTYRQYCYDRRNGDVKILRRGVRGETVIDARSIRRADRLRVIERVMGRVPREEHRALYTVDTDREAEAFFAAYEKADGGRLSEETVRQLTAKASIFNALREGLARQTERRAASGSKLRKGAYWQTMLRWHTDECRRSAETYGVAVPEYTNARSLERAFRAYMAEGYAALLPRNMGNDAARKVSRRAENLIVALWRTNDKPFAARVHELYMEFAAGDTELFDRETGEVFRPEDYRYKGRPQAVSCSTIRRYLKNVVNETAVYADRNGQFDYANSQRPKHVRHNGRFALSKISMDDAVLSRKSTRGWVAKYLCVDVVSGYWFRPAYTVGTPTLDTVMEAFRNVFCELTELGLPMPAELEVEHHLMQNIDWLPEAFQFVRFCSSPTEKRAEHNIRSLKWGTSKKQGHMRGRWYGKAEAFKSVRNKVHGDFIDPTFQPQTIIADDLADIELHNNELHPRQKEFPGLTRREVLLKHANPTLRPIAPERLYKHIGNVTETTIRNNDYVRVANAEFALADFDMLSRLQPNDRRVTAYWLPLEDGSVPCVYLYQGDAYIGQATARAEMAYNECAAERTEADEARMLVQHKRAARFDRMIRERREEIPQVGRVDRETAEAVAAAPVKIVETRQPIGYEEDELTASMEDWAARAIDQL</sequence>
<dbReference type="AlphaFoldDB" id="W2CHL0"/>
<evidence type="ECO:0008006" key="3">
    <source>
        <dbReference type="Google" id="ProtNLM"/>
    </source>
</evidence>
<organism evidence="1 2">
    <name type="scientific">Tannerella sp. oral taxon BU063 isolate Cell 1/3</name>
    <dbReference type="NCBI Taxonomy" id="1411022"/>
    <lineage>
        <taxon>Bacteria</taxon>
        <taxon>Pseudomonadati</taxon>
        <taxon>Bacteroidota</taxon>
        <taxon>Bacteroidia</taxon>
        <taxon>Bacteroidales</taxon>
        <taxon>Tannerellaceae</taxon>
        <taxon>Tannerella</taxon>
    </lineage>
</organism>
<reference evidence="1 2" key="1">
    <citation type="submission" date="2013-11" db="EMBL/GenBank/DDBJ databases">
        <title>Single cell genomics of uncultured Tannerella BU063 (oral taxon 286).</title>
        <authorList>
            <person name="Beall C.J."/>
            <person name="Campbell A.G."/>
            <person name="Griffen A.L."/>
            <person name="Podar M."/>
            <person name="Leys E.J."/>
        </authorList>
    </citation>
    <scope>NUCLEOTIDE SEQUENCE [LARGE SCALE GENOMIC DNA]</scope>
    <source>
        <strain evidence="1">Cell 1/3</strain>
    </source>
</reference>
<evidence type="ECO:0000313" key="2">
    <source>
        <dbReference type="Proteomes" id="UP000034982"/>
    </source>
</evidence>
<proteinExistence type="predicted"/>
<comment type="caution">
    <text evidence="1">The sequence shown here is derived from an EMBL/GenBank/DDBJ whole genome shotgun (WGS) entry which is preliminary data.</text>
</comment>
<dbReference type="EMBL" id="AYYE01001171">
    <property type="protein sequence ID" value="ETK06523.1"/>
    <property type="molecule type" value="Genomic_DNA"/>
</dbReference>
<gene>
    <name evidence="1" type="ORF">T230_12085</name>
</gene>
<accession>W2CHL0</accession>
<dbReference type="Proteomes" id="UP000034982">
    <property type="component" value="Unassembled WGS sequence"/>
</dbReference>
<evidence type="ECO:0000313" key="1">
    <source>
        <dbReference type="EMBL" id="ETK06523.1"/>
    </source>
</evidence>
<dbReference type="PATRIC" id="fig|1411022.3.peg.1485"/>